<accession>A0ACD3AGC9</accession>
<dbReference type="EMBL" id="ML208464">
    <property type="protein sequence ID" value="TFK64710.1"/>
    <property type="molecule type" value="Genomic_DNA"/>
</dbReference>
<keyword evidence="2" id="KW-1185">Reference proteome</keyword>
<organism evidence="1 2">
    <name type="scientific">Pluteus cervinus</name>
    <dbReference type="NCBI Taxonomy" id="181527"/>
    <lineage>
        <taxon>Eukaryota</taxon>
        <taxon>Fungi</taxon>
        <taxon>Dikarya</taxon>
        <taxon>Basidiomycota</taxon>
        <taxon>Agaricomycotina</taxon>
        <taxon>Agaricomycetes</taxon>
        <taxon>Agaricomycetidae</taxon>
        <taxon>Agaricales</taxon>
        <taxon>Pluteineae</taxon>
        <taxon>Pluteaceae</taxon>
        <taxon>Pluteus</taxon>
    </lineage>
</organism>
<dbReference type="Proteomes" id="UP000308600">
    <property type="component" value="Unassembled WGS sequence"/>
</dbReference>
<proteinExistence type="predicted"/>
<sequence>MSSDIDEHDTRKAIQVYEAALVRLEKEADALQERVRSISEQESQNQPDDSVNSPLSGLFRPLSALGIFNIKTDPSHKTLDSIMKERKEIERQLLLHKHLVSGAQFIPAEIWSEIFLLCRPEDDEFVRWGTIEDPRRLAAVCKQWQNIINATPQLWSSLSLHIHQSFITAQQGILRVWLERTRAAPVSLELIWYPKAKGGIHTDNAKWFIDNIYNIISPSAFRWQRLSLSLPEISVVHILRENLPQLVHLSITTTSTELVPSPISRAPALCSLSIPGVYKHPLTLGMPWSQFTTLHSHYPLSLADATQFLALCTNLQHCRIRICISTVENVHARGPLVMPKMVSFTFLFKVNEPIAAIIDSFAFPNLQTLEILGTITSSSGGLFPKANILALLTRSRCTITTLRGRGLPMPEGVDMDFVEGIPTLLVLELAGSRGDVVTPEAHRILQSRNGTESAQESDQPWVIVPKIGVFM</sequence>
<name>A0ACD3AGC9_9AGAR</name>
<evidence type="ECO:0000313" key="1">
    <source>
        <dbReference type="EMBL" id="TFK64710.1"/>
    </source>
</evidence>
<protein>
    <submittedName>
        <fullName evidence="1">Uncharacterized protein</fullName>
    </submittedName>
</protein>
<evidence type="ECO:0000313" key="2">
    <source>
        <dbReference type="Proteomes" id="UP000308600"/>
    </source>
</evidence>
<gene>
    <name evidence="1" type="ORF">BDN72DRAFT_253989</name>
</gene>
<reference evidence="1 2" key="1">
    <citation type="journal article" date="2019" name="Nat. Ecol. Evol.">
        <title>Megaphylogeny resolves global patterns of mushroom evolution.</title>
        <authorList>
            <person name="Varga T."/>
            <person name="Krizsan K."/>
            <person name="Foldi C."/>
            <person name="Dima B."/>
            <person name="Sanchez-Garcia M."/>
            <person name="Sanchez-Ramirez S."/>
            <person name="Szollosi G.J."/>
            <person name="Szarkandi J.G."/>
            <person name="Papp V."/>
            <person name="Albert L."/>
            <person name="Andreopoulos W."/>
            <person name="Angelini C."/>
            <person name="Antonin V."/>
            <person name="Barry K.W."/>
            <person name="Bougher N.L."/>
            <person name="Buchanan P."/>
            <person name="Buyck B."/>
            <person name="Bense V."/>
            <person name="Catcheside P."/>
            <person name="Chovatia M."/>
            <person name="Cooper J."/>
            <person name="Damon W."/>
            <person name="Desjardin D."/>
            <person name="Finy P."/>
            <person name="Geml J."/>
            <person name="Haridas S."/>
            <person name="Hughes K."/>
            <person name="Justo A."/>
            <person name="Karasinski D."/>
            <person name="Kautmanova I."/>
            <person name="Kiss B."/>
            <person name="Kocsube S."/>
            <person name="Kotiranta H."/>
            <person name="LaButti K.M."/>
            <person name="Lechner B.E."/>
            <person name="Liimatainen K."/>
            <person name="Lipzen A."/>
            <person name="Lukacs Z."/>
            <person name="Mihaltcheva S."/>
            <person name="Morgado L.N."/>
            <person name="Niskanen T."/>
            <person name="Noordeloos M.E."/>
            <person name="Ohm R.A."/>
            <person name="Ortiz-Santana B."/>
            <person name="Ovrebo C."/>
            <person name="Racz N."/>
            <person name="Riley R."/>
            <person name="Savchenko A."/>
            <person name="Shiryaev A."/>
            <person name="Soop K."/>
            <person name="Spirin V."/>
            <person name="Szebenyi C."/>
            <person name="Tomsovsky M."/>
            <person name="Tulloss R.E."/>
            <person name="Uehling J."/>
            <person name="Grigoriev I.V."/>
            <person name="Vagvolgyi C."/>
            <person name="Papp T."/>
            <person name="Martin F.M."/>
            <person name="Miettinen O."/>
            <person name="Hibbett D.S."/>
            <person name="Nagy L.G."/>
        </authorList>
    </citation>
    <scope>NUCLEOTIDE SEQUENCE [LARGE SCALE GENOMIC DNA]</scope>
    <source>
        <strain evidence="1 2">NL-1719</strain>
    </source>
</reference>